<protein>
    <submittedName>
        <fullName evidence="1">Antitoxin</fullName>
    </submittedName>
</protein>
<reference evidence="1" key="1">
    <citation type="journal article" date="2021" name="Proc. Natl. Acad. Sci. U.S.A.">
        <title>A Catalog of Tens of Thousands of Viruses from Human Metagenomes Reveals Hidden Associations with Chronic Diseases.</title>
        <authorList>
            <person name="Tisza M.J."/>
            <person name="Buck C.B."/>
        </authorList>
    </citation>
    <scope>NUCLEOTIDE SEQUENCE</scope>
    <source>
        <strain evidence="1">CtMOb8</strain>
    </source>
</reference>
<name>A0A8S5Q0E1_9CAUD</name>
<dbReference type="EMBL" id="BK015544">
    <property type="protein sequence ID" value="DAE12133.1"/>
    <property type="molecule type" value="Genomic_DNA"/>
</dbReference>
<proteinExistence type="predicted"/>
<sequence>MKDNFFIVTIEKEKDGTYLAYNVDESPYTLIGRGATVKEAKADFANSMQEIKESEEERGGAAAPILSAAPAFRFDLSSLFEYYSMLNVSAFARYLGINETLMRQYKKGNTYISDVQLQKIEDGLHRLGADFLGLRLV</sequence>
<organism evidence="1">
    <name type="scientific">Siphoviridae sp. ctMOb8</name>
    <dbReference type="NCBI Taxonomy" id="2825460"/>
    <lineage>
        <taxon>Viruses</taxon>
        <taxon>Duplodnaviria</taxon>
        <taxon>Heunggongvirae</taxon>
        <taxon>Uroviricota</taxon>
        <taxon>Caudoviricetes</taxon>
    </lineage>
</organism>
<evidence type="ECO:0000313" key="1">
    <source>
        <dbReference type="EMBL" id="DAE12133.1"/>
    </source>
</evidence>
<accession>A0A8S5Q0E1</accession>